<accession>A0AA88H644</accession>
<feature type="non-terminal residue" evidence="1">
    <location>
        <position position="1"/>
    </location>
</feature>
<keyword evidence="2" id="KW-1185">Reference proteome</keyword>
<evidence type="ECO:0000313" key="1">
    <source>
        <dbReference type="EMBL" id="KAK2702575.1"/>
    </source>
</evidence>
<organism evidence="1 2">
    <name type="scientific">Artemia franciscana</name>
    <name type="common">Brine shrimp</name>
    <name type="synonym">Artemia sanfranciscana</name>
    <dbReference type="NCBI Taxonomy" id="6661"/>
    <lineage>
        <taxon>Eukaryota</taxon>
        <taxon>Metazoa</taxon>
        <taxon>Ecdysozoa</taxon>
        <taxon>Arthropoda</taxon>
        <taxon>Crustacea</taxon>
        <taxon>Branchiopoda</taxon>
        <taxon>Anostraca</taxon>
        <taxon>Artemiidae</taxon>
        <taxon>Artemia</taxon>
    </lineage>
</organism>
<dbReference type="Proteomes" id="UP001187531">
    <property type="component" value="Unassembled WGS sequence"/>
</dbReference>
<feature type="non-terminal residue" evidence="1">
    <location>
        <position position="69"/>
    </location>
</feature>
<protein>
    <submittedName>
        <fullName evidence="1">Uncharacterized protein</fullName>
    </submittedName>
</protein>
<evidence type="ECO:0000313" key="2">
    <source>
        <dbReference type="Proteomes" id="UP001187531"/>
    </source>
</evidence>
<proteinExistence type="predicted"/>
<dbReference type="AlphaFoldDB" id="A0AA88H644"/>
<gene>
    <name evidence="1" type="ORF">QYM36_018815</name>
</gene>
<dbReference type="EMBL" id="JAVRJZ010000250">
    <property type="protein sequence ID" value="KAK2702575.1"/>
    <property type="molecule type" value="Genomic_DNA"/>
</dbReference>
<name>A0AA88H644_ARTSF</name>
<reference evidence="1" key="1">
    <citation type="submission" date="2023-07" db="EMBL/GenBank/DDBJ databases">
        <title>Chromosome-level genome assembly of Artemia franciscana.</title>
        <authorList>
            <person name="Jo E."/>
        </authorList>
    </citation>
    <scope>NUCLEOTIDE SEQUENCE</scope>
    <source>
        <tissue evidence="1">Whole body</tissue>
    </source>
</reference>
<sequence>VIAAEEEATRDINMALEQHFAVVEEIFQVEKRADEEDYYKIEQIIKGMTDSIRKNFEIIREIDETEKKD</sequence>
<comment type="caution">
    <text evidence="1">The sequence shown here is derived from an EMBL/GenBank/DDBJ whole genome shotgun (WGS) entry which is preliminary data.</text>
</comment>